<dbReference type="AlphaFoldDB" id="A0A8J4BJP7"/>
<feature type="coiled-coil region" evidence="1">
    <location>
        <begin position="535"/>
        <end position="573"/>
    </location>
</feature>
<reference evidence="3" key="1">
    <citation type="journal article" date="2021" name="Proc. Natl. Acad. Sci. U.S.A.">
        <title>Three genomes in the algal genus Volvox reveal the fate of a haploid sex-determining region after a transition to homothallism.</title>
        <authorList>
            <person name="Yamamoto K."/>
            <person name="Hamaji T."/>
            <person name="Kawai-Toyooka H."/>
            <person name="Matsuzaki R."/>
            <person name="Takahashi F."/>
            <person name="Nishimura Y."/>
            <person name="Kawachi M."/>
            <person name="Noguchi H."/>
            <person name="Minakuchi Y."/>
            <person name="Umen J.G."/>
            <person name="Toyoda A."/>
            <person name="Nozaki H."/>
        </authorList>
    </citation>
    <scope>NUCLEOTIDE SEQUENCE</scope>
    <source>
        <strain evidence="3">NIES-3780</strain>
    </source>
</reference>
<feature type="compositionally biased region" description="Basic and acidic residues" evidence="2">
    <location>
        <begin position="35"/>
        <end position="49"/>
    </location>
</feature>
<name>A0A8J4BJP7_9CHLO</name>
<evidence type="ECO:0000313" key="3">
    <source>
        <dbReference type="EMBL" id="GIL62546.1"/>
    </source>
</evidence>
<keyword evidence="1" id="KW-0175">Coiled coil</keyword>
<feature type="region of interest" description="Disordered" evidence="2">
    <location>
        <begin position="593"/>
        <end position="612"/>
    </location>
</feature>
<feature type="region of interest" description="Disordered" evidence="2">
    <location>
        <begin position="1"/>
        <end position="122"/>
    </location>
</feature>
<dbReference type="Proteomes" id="UP000747399">
    <property type="component" value="Unassembled WGS sequence"/>
</dbReference>
<sequence>MATAQEGTGRTARPNGDGQSASAGNNNSRSPSKVAFKDQREEYEYRGHYTDSASSDSDETSCSSSSDYSSGSQDRDRDRRRYRRRSDRDRHRRRHSSGRHCGRDRGLRRCRRDLQGTSSSSSYDAHAAAAAATAATAAVAGAAAATTATAAPGPATIQVANGSGSVHPYQLPDQPFSMALVPPPGSGPFPASPPPAPSNPTKAYTSPRSAHDPPPMLLLSAYGGHHPNCPGGVVFGTAPTFSGGVAARPPVPASLLAPMQMLAMNGAVLPPAAATAAPGPGSPTMQYNGGVMTAAAAPPPPPPQILTLPPPPGALPLALPEPMLQLPYAVQQQQHQAAGLNMLYDETMQEVVLADGVMVKELAKQGHGLVPLADAHRTKLAALQAAVNGPLLAKREALTQQHARLAARAGEVAARRAALEGEVAVLAEDMTGRIRGAESLKQAVLAREQADVGAQLDAIQRLLGDIMAASAAGPVDFLNAYSRLTGTCHRLVSKSFKQVVDVAADDLPAEAAVYRDLAASHQALTQLLGVKDKMISHLLRERDALQEELRQVVERYTGELSALEAQCQGYYQRLMASGATTTTTTTTTAAAAADTAGRSLHPSPRVGTPPPC</sequence>
<evidence type="ECO:0000313" key="4">
    <source>
        <dbReference type="Proteomes" id="UP000747399"/>
    </source>
</evidence>
<evidence type="ECO:0000256" key="1">
    <source>
        <dbReference type="SAM" id="Coils"/>
    </source>
</evidence>
<feature type="compositionally biased region" description="Polar residues" evidence="2">
    <location>
        <begin position="17"/>
        <end position="31"/>
    </location>
</feature>
<proteinExistence type="predicted"/>
<feature type="region of interest" description="Disordered" evidence="2">
    <location>
        <begin position="166"/>
        <end position="211"/>
    </location>
</feature>
<feature type="compositionally biased region" description="Pro residues" evidence="2">
    <location>
        <begin position="181"/>
        <end position="198"/>
    </location>
</feature>
<dbReference type="EMBL" id="BNCO01000052">
    <property type="protein sequence ID" value="GIL62546.1"/>
    <property type="molecule type" value="Genomic_DNA"/>
</dbReference>
<comment type="caution">
    <text evidence="3">The sequence shown here is derived from an EMBL/GenBank/DDBJ whole genome shotgun (WGS) entry which is preliminary data.</text>
</comment>
<feature type="compositionally biased region" description="Basic residues" evidence="2">
    <location>
        <begin position="80"/>
        <end position="100"/>
    </location>
</feature>
<accession>A0A8J4BJP7</accession>
<evidence type="ECO:0000256" key="2">
    <source>
        <dbReference type="SAM" id="MobiDB-lite"/>
    </source>
</evidence>
<gene>
    <name evidence="3" type="ORF">Vafri_16636</name>
</gene>
<organism evidence="3 4">
    <name type="scientific">Volvox africanus</name>
    <dbReference type="NCBI Taxonomy" id="51714"/>
    <lineage>
        <taxon>Eukaryota</taxon>
        <taxon>Viridiplantae</taxon>
        <taxon>Chlorophyta</taxon>
        <taxon>core chlorophytes</taxon>
        <taxon>Chlorophyceae</taxon>
        <taxon>CS clade</taxon>
        <taxon>Chlamydomonadales</taxon>
        <taxon>Volvocaceae</taxon>
        <taxon>Volvox</taxon>
    </lineage>
</organism>
<feature type="compositionally biased region" description="Low complexity" evidence="2">
    <location>
        <begin position="51"/>
        <end position="72"/>
    </location>
</feature>
<keyword evidence="4" id="KW-1185">Reference proteome</keyword>
<protein>
    <submittedName>
        <fullName evidence="3">Uncharacterized protein</fullName>
    </submittedName>
</protein>